<sequence length="941" mass="103091">MSSLPDSATASPALTVLPWDQPVPRTVAKWLAEEVAWRGDEPLDLGDWVVVVPSRGAGRRLREALAVLAAASGQAVFPPRVMMPEALPATLAALPAIASRSEAQMAWVRVLLEARLSEYRAVIPLDPPRRDFNWAHALATRLQRVQGELGEEGLRMVDVAATPDFPETVRWQQLARLEGAFDDVLAGAGLTARAAAERRALSAVTLPPGCRRAAVLAAPDLLAVARRYLEALAMHVRVDVVVVGEPDEDGAARFDAWGRPRTDHWSPRPFALPAFDQQVRLEPDPSAQAQRIATIAAQAPEPDEWLTVTLADPAVAAPLQNELTNAGLPCFNPEGEPWARGPLYGLLGGWAELLAEPSVRAVGHLLHQPDLLKYWSASPVDFSAETLLKQWDRLRGEFLPTDLAAAQRQAARFPMLARALADLDRWRQRLLREPFGESAIAVLGEFYAGRAIASGSALADAAEHWVETVQTVDRAARLYDALTTAERWQWALRVFTEGARFGPKPAGALELGGWLELLWSDAPRLVLAGANDGCLPDAVSGDAFLPEALREMLGLRTNAERLARDAYLLAAAVASRPGPRDVEILVGKTTRAGEPLRPSSLLLLTRDADLPGRVRHLFRAAASRGANLPWRRAWRMDPRQAPPPVRVSVTALRDWMACPFRFYLKHVLRMEALDLAKVELDARDFGTLVHAALQAMGEDEALRDSADEAILSAGLLAKFDAEAQARFGENRSLPLVIQLESGRQRLRRAAALQAQIRTDGWRIEAVEHEFSIPIGPLQVRGKIDRIDRHDDGRVRVIDYKTSDAPAAPLDAHLGRVREADLARPEWLRWEWAGKEKRWVDLQLPLYCRALAADYGTELSCAYFNLSKAVGETDLSFWPEGDPALQAAAEACAEHIAAAIGAGEFWPPVEEMGWGDEDWATLFHHGVAASVADGWIQQGGAS</sequence>
<accession>A0AAE9ZYL2</accession>
<dbReference type="KEGG" id="slom:PXH66_01155"/>
<organism evidence="2 3">
    <name type="scientific">Synoicihabitans lomoniglobus</name>
    <dbReference type="NCBI Taxonomy" id="2909285"/>
    <lineage>
        <taxon>Bacteria</taxon>
        <taxon>Pseudomonadati</taxon>
        <taxon>Verrucomicrobiota</taxon>
        <taxon>Opitutia</taxon>
        <taxon>Opitutales</taxon>
        <taxon>Opitutaceae</taxon>
        <taxon>Synoicihabitans</taxon>
    </lineage>
</organism>
<dbReference type="Pfam" id="PF12705">
    <property type="entry name" value="PDDEXK_1"/>
    <property type="match status" value="1"/>
</dbReference>
<evidence type="ECO:0000313" key="2">
    <source>
        <dbReference type="EMBL" id="WED65455.1"/>
    </source>
</evidence>
<dbReference type="Proteomes" id="UP001218638">
    <property type="component" value="Chromosome"/>
</dbReference>
<evidence type="ECO:0000313" key="3">
    <source>
        <dbReference type="Proteomes" id="UP001218638"/>
    </source>
</evidence>
<gene>
    <name evidence="2" type="ORF">PXH66_01155</name>
</gene>
<reference evidence="2" key="1">
    <citation type="submission" date="2023-03" db="EMBL/GenBank/DDBJ databases">
        <title>Lomoglobus Profundus gen. nov., sp. nov., a novel member of the phylum Verrucomicrobia, isolated from deep-marine sediment of South China Sea.</title>
        <authorList>
            <person name="Ahmad T."/>
            <person name="Ishaq S.E."/>
            <person name="Wang F."/>
        </authorList>
    </citation>
    <scope>NUCLEOTIDE SEQUENCE</scope>
    <source>
        <strain evidence="2">LMO-M01</strain>
    </source>
</reference>
<dbReference type="SUPFAM" id="SSF52540">
    <property type="entry name" value="P-loop containing nucleoside triphosphate hydrolases"/>
    <property type="match status" value="1"/>
</dbReference>
<dbReference type="RefSeq" id="WP_330932195.1">
    <property type="nucleotide sequence ID" value="NZ_CP119075.1"/>
</dbReference>
<name>A0AAE9ZYL2_9BACT</name>
<proteinExistence type="predicted"/>
<dbReference type="EMBL" id="CP119075">
    <property type="protein sequence ID" value="WED65455.1"/>
    <property type="molecule type" value="Genomic_DNA"/>
</dbReference>
<feature type="domain" description="PD-(D/E)XK endonuclease-like" evidence="1">
    <location>
        <begin position="646"/>
        <end position="903"/>
    </location>
</feature>
<dbReference type="AlphaFoldDB" id="A0AAE9ZYL2"/>
<dbReference type="Gene3D" id="3.90.320.10">
    <property type="match status" value="1"/>
</dbReference>
<protein>
    <submittedName>
        <fullName evidence="2">PD-(D/E)XK nuclease family protein</fullName>
    </submittedName>
</protein>
<dbReference type="InterPro" id="IPR011604">
    <property type="entry name" value="PDDEXK-like_dom_sf"/>
</dbReference>
<dbReference type="InterPro" id="IPR011335">
    <property type="entry name" value="Restrct_endonuc-II-like"/>
</dbReference>
<dbReference type="SUPFAM" id="SSF52980">
    <property type="entry name" value="Restriction endonuclease-like"/>
    <property type="match status" value="1"/>
</dbReference>
<keyword evidence="3" id="KW-1185">Reference proteome</keyword>
<dbReference type="InterPro" id="IPR038726">
    <property type="entry name" value="PDDEXK_AddAB-type"/>
</dbReference>
<evidence type="ECO:0000259" key="1">
    <source>
        <dbReference type="Pfam" id="PF12705"/>
    </source>
</evidence>
<dbReference type="InterPro" id="IPR027417">
    <property type="entry name" value="P-loop_NTPase"/>
</dbReference>